<proteinExistence type="inferred from homology"/>
<reference evidence="3" key="1">
    <citation type="submission" date="2020-06" db="EMBL/GenBank/DDBJ databases">
        <authorList>
            <consortium name="Plant Systems Biology data submission"/>
        </authorList>
    </citation>
    <scope>NUCLEOTIDE SEQUENCE</scope>
    <source>
        <strain evidence="3">D6</strain>
    </source>
</reference>
<dbReference type="PROSITE" id="PS51471">
    <property type="entry name" value="FE2OG_OXY"/>
    <property type="match status" value="1"/>
</dbReference>
<organism evidence="3 4">
    <name type="scientific">Seminavis robusta</name>
    <dbReference type="NCBI Taxonomy" id="568900"/>
    <lineage>
        <taxon>Eukaryota</taxon>
        <taxon>Sar</taxon>
        <taxon>Stramenopiles</taxon>
        <taxon>Ochrophyta</taxon>
        <taxon>Bacillariophyta</taxon>
        <taxon>Bacillariophyceae</taxon>
        <taxon>Bacillariophycidae</taxon>
        <taxon>Naviculales</taxon>
        <taxon>Naviculaceae</taxon>
        <taxon>Seminavis</taxon>
    </lineage>
</organism>
<dbReference type="InterPro" id="IPR027443">
    <property type="entry name" value="IPNS-like_sf"/>
</dbReference>
<sequence>MSSVASSTTRRGVLPILDLAVWEKNPTVFAEQLRIACHRVGFFLLRHDMPQEVAQRQLDETRRFFQQSTIEEKLSISYHNSPSFRGYMKLGVENTAGATDMREQIEYAALYSPKDRTRMWPPYERLKHHQNPWPHSHQPELQTATEEYVGHARRISDVIRDALCMALGVHRDTLDPFFGRNCTQNGETDNAIEQEPPHWVLKLINYPVVQTENKQDKSPKFGVGGHTDTNFLTLVLQDDVGGLQVFSEGDWIDVPSNLGPGVLVCNLGEQAEILSGGYFLATPHRVLANVGNKRDRVSVALFYNPLLSATIEPIVDPEQFHSPTNNNPDETTATSALKWERSDFEPWRRKSNAMLSTVGDNTFKSLARSHPEVFQKHHPDLKLLEDGSVVQG</sequence>
<keyword evidence="1" id="KW-0479">Metal-binding</keyword>
<gene>
    <name evidence="3" type="ORF">SEMRO_83_G044230.1</name>
</gene>
<comment type="caution">
    <text evidence="3">The sequence shown here is derived from an EMBL/GenBank/DDBJ whole genome shotgun (WGS) entry which is preliminary data.</text>
</comment>
<dbReference type="InterPro" id="IPR005123">
    <property type="entry name" value="Oxoglu/Fe-dep_dioxygenase_dom"/>
</dbReference>
<accession>A0A9N8DEP0</accession>
<dbReference type="Pfam" id="PF14226">
    <property type="entry name" value="DIOX_N"/>
    <property type="match status" value="1"/>
</dbReference>
<evidence type="ECO:0000259" key="2">
    <source>
        <dbReference type="PROSITE" id="PS51471"/>
    </source>
</evidence>
<evidence type="ECO:0000313" key="4">
    <source>
        <dbReference type="Proteomes" id="UP001153069"/>
    </source>
</evidence>
<dbReference type="SUPFAM" id="SSF51197">
    <property type="entry name" value="Clavaminate synthase-like"/>
    <property type="match status" value="1"/>
</dbReference>
<dbReference type="InterPro" id="IPR044861">
    <property type="entry name" value="IPNS-like_FE2OG_OXY"/>
</dbReference>
<dbReference type="InterPro" id="IPR026992">
    <property type="entry name" value="DIOX_N"/>
</dbReference>
<evidence type="ECO:0000313" key="3">
    <source>
        <dbReference type="EMBL" id="CAB9500400.1"/>
    </source>
</evidence>
<dbReference type="GO" id="GO:0046872">
    <property type="term" value="F:metal ion binding"/>
    <property type="evidence" value="ECO:0007669"/>
    <property type="project" value="UniProtKB-KW"/>
</dbReference>
<keyword evidence="4" id="KW-1185">Reference proteome</keyword>
<comment type="similarity">
    <text evidence="1">Belongs to the iron/ascorbate-dependent oxidoreductase family.</text>
</comment>
<dbReference type="InterPro" id="IPR050231">
    <property type="entry name" value="Iron_ascorbate_oxido_reductase"/>
</dbReference>
<dbReference type="AlphaFoldDB" id="A0A9N8DEP0"/>
<keyword evidence="1" id="KW-0560">Oxidoreductase</keyword>
<dbReference type="Pfam" id="PF03171">
    <property type="entry name" value="2OG-FeII_Oxy"/>
    <property type="match status" value="1"/>
</dbReference>
<dbReference type="PANTHER" id="PTHR47990">
    <property type="entry name" value="2-OXOGLUTARATE (2OG) AND FE(II)-DEPENDENT OXYGENASE SUPERFAMILY PROTEIN-RELATED"/>
    <property type="match status" value="1"/>
</dbReference>
<keyword evidence="1" id="KW-0408">Iron</keyword>
<dbReference type="OrthoDB" id="288590at2759"/>
<protein>
    <submittedName>
        <fullName evidence="3">Flavonol synthase/flavanone 3-hydroxylase</fullName>
    </submittedName>
</protein>
<dbReference type="GO" id="GO:0016491">
    <property type="term" value="F:oxidoreductase activity"/>
    <property type="evidence" value="ECO:0007669"/>
    <property type="project" value="UniProtKB-KW"/>
</dbReference>
<name>A0A9N8DEP0_9STRA</name>
<dbReference type="EMBL" id="CAICTM010000082">
    <property type="protein sequence ID" value="CAB9500400.1"/>
    <property type="molecule type" value="Genomic_DNA"/>
</dbReference>
<evidence type="ECO:0000256" key="1">
    <source>
        <dbReference type="RuleBase" id="RU003682"/>
    </source>
</evidence>
<feature type="domain" description="Fe2OG dioxygenase" evidence="2">
    <location>
        <begin position="196"/>
        <end position="305"/>
    </location>
</feature>
<dbReference type="Proteomes" id="UP001153069">
    <property type="component" value="Unassembled WGS sequence"/>
</dbReference>
<dbReference type="Gene3D" id="2.60.120.330">
    <property type="entry name" value="B-lactam Antibiotic, Isopenicillin N Synthase, Chain"/>
    <property type="match status" value="1"/>
</dbReference>